<comment type="caution">
    <text evidence="3">The sequence shown here is derived from an EMBL/GenBank/DDBJ whole genome shotgun (WGS) entry which is preliminary data.</text>
</comment>
<evidence type="ECO:0000313" key="4">
    <source>
        <dbReference type="Proteomes" id="UP001239445"/>
    </source>
</evidence>
<dbReference type="GO" id="GO:0004784">
    <property type="term" value="F:superoxide dismutase activity"/>
    <property type="evidence" value="ECO:0007669"/>
    <property type="project" value="InterPro"/>
</dbReference>
<protein>
    <submittedName>
        <fullName evidence="3">Manganese/iron superoxide dismutase</fullName>
    </submittedName>
</protein>
<proteinExistence type="predicted"/>
<accession>A0AAJ0BCI7</accession>
<sequence length="306" mass="34110">MLRPRLRIPRAAPRFGSPTTSWSSSPFQRAASAQHSMHTLPELAYPFSNQESPLLSEKGFYIAWNQYQSFVLDRLNERTVGTDWESKDVKATLLGTARDPGTAGIFNYASMAHNNHFFFRHLVSSSSSSEKKMPTNLERHINTSFGSVATLREEMIKTARAMFGPGFVWLVRVDQPGVQTMFKVVPTYLAGSPYPGAHWRRQEVDLNTAVGSTPEGIETAKKYLANSAYGTGNPSAGQSADVRRRVAFAPGGTDLVPVLCVNTWEHVYMYDYGVAGKDEFVENWWDHVDWKLVAQEANLPDKGLSA</sequence>
<dbReference type="PANTHER" id="PTHR43595">
    <property type="entry name" value="37S RIBOSOMAL PROTEIN S26, MITOCHONDRIAL"/>
    <property type="match status" value="1"/>
</dbReference>
<dbReference type="SUPFAM" id="SSF54719">
    <property type="entry name" value="Fe,Mn superoxide dismutase (SOD), C-terminal domain"/>
    <property type="match status" value="1"/>
</dbReference>
<reference evidence="3" key="1">
    <citation type="submission" date="2023-06" db="EMBL/GenBank/DDBJ databases">
        <title>Genome-scale phylogeny and comparative genomics of the fungal order Sordariales.</title>
        <authorList>
            <consortium name="Lawrence Berkeley National Laboratory"/>
            <person name="Hensen N."/>
            <person name="Bonometti L."/>
            <person name="Westerberg I."/>
            <person name="Brannstrom I.O."/>
            <person name="Guillou S."/>
            <person name="Cros-Aarteil S."/>
            <person name="Calhoun S."/>
            <person name="Haridas S."/>
            <person name="Kuo A."/>
            <person name="Mondo S."/>
            <person name="Pangilinan J."/>
            <person name="Riley R."/>
            <person name="Labutti K."/>
            <person name="Andreopoulos B."/>
            <person name="Lipzen A."/>
            <person name="Chen C."/>
            <person name="Yanf M."/>
            <person name="Daum C."/>
            <person name="Ng V."/>
            <person name="Clum A."/>
            <person name="Steindorff A."/>
            <person name="Ohm R."/>
            <person name="Martin F."/>
            <person name="Silar P."/>
            <person name="Natvig D."/>
            <person name="Lalanne C."/>
            <person name="Gautier V."/>
            <person name="Ament-Velasquez S.L."/>
            <person name="Kruys A."/>
            <person name="Hutchinson M.I."/>
            <person name="Powell A.J."/>
            <person name="Barry K."/>
            <person name="Miller A.N."/>
            <person name="Grigoriev I.V."/>
            <person name="Debuchy R."/>
            <person name="Gladieux P."/>
            <person name="Thoren M.H."/>
            <person name="Johannesson H."/>
        </authorList>
    </citation>
    <scope>NUCLEOTIDE SEQUENCE</scope>
    <source>
        <strain evidence="3">PSN4</strain>
    </source>
</reference>
<name>A0AAJ0BCI7_9PEZI</name>
<dbReference type="Gene3D" id="3.55.40.20">
    <property type="entry name" value="Iron/manganese superoxide dismutase, C-terminal domain"/>
    <property type="match status" value="1"/>
</dbReference>
<feature type="domain" description="Manganese/iron superoxide dismutase C-terminal" evidence="2">
    <location>
        <begin position="255"/>
        <end position="295"/>
    </location>
</feature>
<dbReference type="Proteomes" id="UP001239445">
    <property type="component" value="Unassembled WGS sequence"/>
</dbReference>
<keyword evidence="4" id="KW-1185">Reference proteome</keyword>
<dbReference type="EMBL" id="MU839834">
    <property type="protein sequence ID" value="KAK1755335.1"/>
    <property type="molecule type" value="Genomic_DNA"/>
</dbReference>
<dbReference type="InterPro" id="IPR036324">
    <property type="entry name" value="Mn/Fe_SOD_N_sf"/>
</dbReference>
<evidence type="ECO:0000313" key="3">
    <source>
        <dbReference type="EMBL" id="KAK1755335.1"/>
    </source>
</evidence>
<dbReference type="PANTHER" id="PTHR43595:SF2">
    <property type="entry name" value="SMALL RIBOSOMAL SUBUNIT PROTEIN MS42"/>
    <property type="match status" value="1"/>
</dbReference>
<dbReference type="GO" id="GO:0005737">
    <property type="term" value="C:cytoplasm"/>
    <property type="evidence" value="ECO:0007669"/>
    <property type="project" value="TreeGrafter"/>
</dbReference>
<dbReference type="SUPFAM" id="SSF46609">
    <property type="entry name" value="Fe,Mn superoxide dismutase (SOD), N-terminal domain"/>
    <property type="match status" value="1"/>
</dbReference>
<organism evidence="3 4">
    <name type="scientific">Echria macrotheca</name>
    <dbReference type="NCBI Taxonomy" id="438768"/>
    <lineage>
        <taxon>Eukaryota</taxon>
        <taxon>Fungi</taxon>
        <taxon>Dikarya</taxon>
        <taxon>Ascomycota</taxon>
        <taxon>Pezizomycotina</taxon>
        <taxon>Sordariomycetes</taxon>
        <taxon>Sordariomycetidae</taxon>
        <taxon>Sordariales</taxon>
        <taxon>Schizotheciaceae</taxon>
        <taxon>Echria</taxon>
    </lineage>
</organism>
<gene>
    <name evidence="3" type="ORF">QBC47DRAFT_383425</name>
</gene>
<dbReference type="AlphaFoldDB" id="A0AAJ0BCI7"/>
<feature type="domain" description="Manganese/iron superoxide dismutase C-terminal" evidence="2">
    <location>
        <begin position="136"/>
        <end position="175"/>
    </location>
</feature>
<evidence type="ECO:0000256" key="1">
    <source>
        <dbReference type="ARBA" id="ARBA00037226"/>
    </source>
</evidence>
<dbReference type="Pfam" id="PF02777">
    <property type="entry name" value="Sod_Fe_C"/>
    <property type="match status" value="2"/>
</dbReference>
<dbReference type="InterPro" id="IPR036314">
    <property type="entry name" value="SOD_C_sf"/>
</dbReference>
<dbReference type="InterPro" id="IPR019832">
    <property type="entry name" value="Mn/Fe_SOD_C"/>
</dbReference>
<comment type="function">
    <text evidence="1">Component of the mitochondrial ribosome (mitoribosome), a dedicated translation machinery responsible for the synthesis of mitochondrial genome-encoded proteins, including at least some of the essential transmembrane subunits of the mitochondrial respiratory chain. The mitoribosomes are attached to the mitochondrial inner membrane and translation products are cotranslationally integrated into the membrane.</text>
</comment>
<evidence type="ECO:0000259" key="2">
    <source>
        <dbReference type="Pfam" id="PF02777"/>
    </source>
</evidence>
<dbReference type="GO" id="GO:0046872">
    <property type="term" value="F:metal ion binding"/>
    <property type="evidence" value="ECO:0007669"/>
    <property type="project" value="InterPro"/>
</dbReference>